<comment type="caution">
    <text evidence="8">The sequence shown here is derived from an EMBL/GenBank/DDBJ whole genome shotgun (WGS) entry which is preliminary data.</text>
</comment>
<feature type="transmembrane region" description="Helical" evidence="7">
    <location>
        <begin position="379"/>
        <end position="404"/>
    </location>
</feature>
<evidence type="ECO:0000256" key="5">
    <source>
        <dbReference type="ARBA" id="ARBA00022989"/>
    </source>
</evidence>
<sequence>MRQRLNLRHFQHHLRDNEEALLSRMRWSAIGSKSNLLLYAAYISTCLEDRAWSFCISLCMQHLGGMRLVSIEQFAESIGQMFLSGHLGRVFDRVTRKVAIMSVIPVNNVTIVLSAAMFIICLSVQKDSVLFGVVLGLGILMCAINRLFLNAEKFLVSRDWVVVISSGETLSGLNATLTSLDQLANVISPIVTGVFVTVFSLRVTCAIFGGLSLVSMLSKAFFLRALYMRHPELANKQNKENAGNNNNDEKTPASLPQKILNALKDIPDILLTYTRQTVVAAAFGMALLFMTVMGFDGLAVGYGESSGLSDAVVGAFRSYGSVMGILGAMSYACFERRFGVRSTGLLGLTYYFWPGALPLLQSNSETSTISPQGRRYDSIITFLAGIASARFGLWMADLSIIHIMQEGVPETDRNTVFGLHNALCQTFSLLKDILVIILPDPATFGICILISYGFVTTGYLSFVYYLIKHPADETQNEKVADIEKEQTQL</sequence>
<dbReference type="SUPFAM" id="SSF103473">
    <property type="entry name" value="MFS general substrate transporter"/>
    <property type="match status" value="1"/>
</dbReference>
<dbReference type="Pfam" id="PF06963">
    <property type="entry name" value="FPN1"/>
    <property type="match status" value="1"/>
</dbReference>
<keyword evidence="7" id="KW-0406">Ion transport</keyword>
<evidence type="ECO:0000256" key="2">
    <source>
        <dbReference type="ARBA" id="ARBA00006279"/>
    </source>
</evidence>
<keyword evidence="6 7" id="KW-0472">Membrane</keyword>
<evidence type="ECO:0000256" key="7">
    <source>
        <dbReference type="RuleBase" id="RU365065"/>
    </source>
</evidence>
<dbReference type="InterPro" id="IPR036259">
    <property type="entry name" value="MFS_trans_sf"/>
</dbReference>
<dbReference type="PANTHER" id="PTHR11660:SF69">
    <property type="entry name" value="SOLUTE CARRIER FAMILY 40 MEMBER"/>
    <property type="match status" value="1"/>
</dbReference>
<keyword evidence="4 7" id="KW-0812">Transmembrane</keyword>
<name>A0AA36GCY6_CYLNA</name>
<dbReference type="AlphaFoldDB" id="A0AA36GCY6"/>
<dbReference type="GO" id="GO:0005381">
    <property type="term" value="F:iron ion transmembrane transporter activity"/>
    <property type="evidence" value="ECO:0007669"/>
    <property type="project" value="UniProtKB-UniRule"/>
</dbReference>
<feature type="transmembrane region" description="Helical" evidence="7">
    <location>
        <begin position="314"/>
        <end position="334"/>
    </location>
</feature>
<dbReference type="Gene3D" id="1.20.1250.20">
    <property type="entry name" value="MFS general substrate transporter like domains"/>
    <property type="match status" value="1"/>
</dbReference>
<feature type="transmembrane region" description="Helical" evidence="7">
    <location>
        <begin position="186"/>
        <end position="214"/>
    </location>
</feature>
<comment type="subcellular location">
    <subcellularLocation>
        <location evidence="1 7">Membrane</location>
        <topology evidence="1 7">Multi-pass membrane protein</topology>
    </subcellularLocation>
</comment>
<feature type="transmembrane region" description="Helical" evidence="7">
    <location>
        <begin position="128"/>
        <end position="148"/>
    </location>
</feature>
<dbReference type="InterPro" id="IPR009716">
    <property type="entry name" value="Ferroportin-1"/>
</dbReference>
<feature type="transmembrane region" description="Helical" evidence="7">
    <location>
        <begin position="278"/>
        <end position="302"/>
    </location>
</feature>
<reference evidence="8" key="1">
    <citation type="submission" date="2023-07" db="EMBL/GenBank/DDBJ databases">
        <authorList>
            <consortium name="CYATHOMIX"/>
        </authorList>
    </citation>
    <scope>NUCLEOTIDE SEQUENCE</scope>
    <source>
        <strain evidence="8">N/A</strain>
    </source>
</reference>
<keyword evidence="5 7" id="KW-1133">Transmembrane helix</keyword>
<comment type="caution">
    <text evidence="7">Lacks conserved residue(s) required for the propagation of feature annotation.</text>
</comment>
<evidence type="ECO:0000256" key="4">
    <source>
        <dbReference type="ARBA" id="ARBA00022692"/>
    </source>
</evidence>
<proteinExistence type="inferred from homology"/>
<keyword evidence="3 7" id="KW-0813">Transport</keyword>
<dbReference type="GO" id="GO:0016020">
    <property type="term" value="C:membrane"/>
    <property type="evidence" value="ECO:0007669"/>
    <property type="project" value="UniProtKB-SubCell"/>
</dbReference>
<organism evidence="8 9">
    <name type="scientific">Cylicocyclus nassatus</name>
    <name type="common">Nematode worm</name>
    <dbReference type="NCBI Taxonomy" id="53992"/>
    <lineage>
        <taxon>Eukaryota</taxon>
        <taxon>Metazoa</taxon>
        <taxon>Ecdysozoa</taxon>
        <taxon>Nematoda</taxon>
        <taxon>Chromadorea</taxon>
        <taxon>Rhabditida</taxon>
        <taxon>Rhabditina</taxon>
        <taxon>Rhabditomorpha</taxon>
        <taxon>Strongyloidea</taxon>
        <taxon>Strongylidae</taxon>
        <taxon>Cylicocyclus</taxon>
    </lineage>
</organism>
<evidence type="ECO:0000313" key="8">
    <source>
        <dbReference type="EMBL" id="CAJ0589447.1"/>
    </source>
</evidence>
<evidence type="ECO:0000256" key="6">
    <source>
        <dbReference type="ARBA" id="ARBA00023136"/>
    </source>
</evidence>
<dbReference type="EMBL" id="CATQJL010000001">
    <property type="protein sequence ID" value="CAJ0589447.1"/>
    <property type="molecule type" value="Genomic_DNA"/>
</dbReference>
<protein>
    <recommendedName>
        <fullName evidence="7">Solute carrier family 40 member</fullName>
    </recommendedName>
</protein>
<keyword evidence="9" id="KW-1185">Reference proteome</keyword>
<dbReference type="Proteomes" id="UP001176961">
    <property type="component" value="Unassembled WGS sequence"/>
</dbReference>
<feature type="transmembrane region" description="Helical" evidence="7">
    <location>
        <begin position="442"/>
        <end position="467"/>
    </location>
</feature>
<dbReference type="PANTHER" id="PTHR11660">
    <property type="entry name" value="SOLUTE CARRIER FAMILY 40 MEMBER"/>
    <property type="match status" value="1"/>
</dbReference>
<comment type="similarity">
    <text evidence="2 7">Belongs to the ferroportin (FP) (TC 2.A.100) family. SLC40A subfamily.</text>
</comment>
<accession>A0AA36GCY6</accession>
<evidence type="ECO:0000256" key="3">
    <source>
        <dbReference type="ARBA" id="ARBA00022448"/>
    </source>
</evidence>
<evidence type="ECO:0000256" key="1">
    <source>
        <dbReference type="ARBA" id="ARBA00004141"/>
    </source>
</evidence>
<feature type="transmembrane region" description="Helical" evidence="7">
    <location>
        <begin position="98"/>
        <end position="122"/>
    </location>
</feature>
<evidence type="ECO:0000313" key="9">
    <source>
        <dbReference type="Proteomes" id="UP001176961"/>
    </source>
</evidence>
<comment type="function">
    <text evidence="7">May be involved in iron transport and iron homeostasis.</text>
</comment>
<gene>
    <name evidence="8" type="ORF">CYNAS_LOCUS1430</name>
</gene>